<dbReference type="AlphaFoldDB" id="A0ABC9XT86"/>
<feature type="compositionally biased region" description="Acidic residues" evidence="1">
    <location>
        <begin position="288"/>
        <end position="297"/>
    </location>
</feature>
<dbReference type="SMART" id="SM01394">
    <property type="entry name" value="S_100"/>
    <property type="match status" value="1"/>
</dbReference>
<organism evidence="3 4">
    <name type="scientific">Grus japonensis</name>
    <name type="common">Japanese crane</name>
    <name type="synonym">Red-crowned crane</name>
    <dbReference type="NCBI Taxonomy" id="30415"/>
    <lineage>
        <taxon>Eukaryota</taxon>
        <taxon>Metazoa</taxon>
        <taxon>Chordata</taxon>
        <taxon>Craniata</taxon>
        <taxon>Vertebrata</taxon>
        <taxon>Euteleostomi</taxon>
        <taxon>Archelosauria</taxon>
        <taxon>Archosauria</taxon>
        <taxon>Dinosauria</taxon>
        <taxon>Saurischia</taxon>
        <taxon>Theropoda</taxon>
        <taxon>Coelurosauria</taxon>
        <taxon>Aves</taxon>
        <taxon>Neognathae</taxon>
        <taxon>Neoaves</taxon>
        <taxon>Gruiformes</taxon>
        <taxon>Gruidae</taxon>
        <taxon>Grus</taxon>
    </lineage>
</organism>
<protein>
    <submittedName>
        <fullName evidence="3">Cornulin</fullName>
    </submittedName>
</protein>
<keyword evidence="4" id="KW-1185">Reference proteome</keyword>
<feature type="domain" description="S100/CaBP-9k-type calcium binding subdomain" evidence="2">
    <location>
        <begin position="4"/>
        <end position="46"/>
    </location>
</feature>
<dbReference type="InterPro" id="IPR011992">
    <property type="entry name" value="EF-hand-dom_pair"/>
</dbReference>
<dbReference type="Gene3D" id="1.10.238.10">
    <property type="entry name" value="EF-hand"/>
    <property type="match status" value="1"/>
</dbReference>
<evidence type="ECO:0000259" key="2">
    <source>
        <dbReference type="SMART" id="SM01394"/>
    </source>
</evidence>
<feature type="region of interest" description="Disordered" evidence="1">
    <location>
        <begin position="91"/>
        <end position="116"/>
    </location>
</feature>
<dbReference type="CDD" id="cd00213">
    <property type="entry name" value="S-100"/>
    <property type="match status" value="1"/>
</dbReference>
<dbReference type="SUPFAM" id="SSF47473">
    <property type="entry name" value="EF-hand"/>
    <property type="match status" value="1"/>
</dbReference>
<dbReference type="PANTHER" id="PTHR14054:SF14">
    <property type="entry name" value="REPETIN"/>
    <property type="match status" value="1"/>
</dbReference>
<reference evidence="3 4" key="1">
    <citation type="submission" date="2024-06" db="EMBL/GenBank/DDBJ databases">
        <title>The draft genome of Grus japonensis, version 3.</title>
        <authorList>
            <person name="Nabeshima K."/>
            <person name="Suzuki S."/>
            <person name="Onuma M."/>
        </authorList>
    </citation>
    <scope>NUCLEOTIDE SEQUENCE [LARGE SCALE GENOMIC DNA]</scope>
    <source>
        <strain evidence="3 4">451A</strain>
    </source>
</reference>
<feature type="compositionally biased region" description="Basic and acidic residues" evidence="1">
    <location>
        <begin position="140"/>
        <end position="285"/>
    </location>
</feature>
<dbReference type="InterPro" id="IPR013787">
    <property type="entry name" value="S100_Ca-bd_sub"/>
</dbReference>
<proteinExistence type="predicted"/>
<evidence type="ECO:0000256" key="1">
    <source>
        <dbReference type="SAM" id="MobiDB-lite"/>
    </source>
</evidence>
<evidence type="ECO:0000313" key="3">
    <source>
        <dbReference type="EMBL" id="GAB0200939.1"/>
    </source>
</evidence>
<dbReference type="PANTHER" id="PTHR14054">
    <property type="entry name" value="REPETIN"/>
    <property type="match status" value="1"/>
</dbReference>
<feature type="compositionally biased region" description="Basic and acidic residues" evidence="1">
    <location>
        <begin position="298"/>
        <end position="314"/>
    </location>
</feature>
<dbReference type="EMBL" id="BAAFJT010000029">
    <property type="protein sequence ID" value="GAB0200939.1"/>
    <property type="molecule type" value="Genomic_DNA"/>
</dbReference>
<dbReference type="InterPro" id="IPR034325">
    <property type="entry name" value="S-100_dom"/>
</dbReference>
<feature type="region of interest" description="Disordered" evidence="1">
    <location>
        <begin position="137"/>
        <end position="463"/>
    </location>
</feature>
<dbReference type="Pfam" id="PF01023">
    <property type="entry name" value="S_100"/>
    <property type="match status" value="1"/>
</dbReference>
<dbReference type="Proteomes" id="UP001623348">
    <property type="component" value="Unassembled WGS sequence"/>
</dbReference>
<evidence type="ECO:0000313" key="4">
    <source>
        <dbReference type="Proteomes" id="UP001623348"/>
    </source>
</evidence>
<feature type="compositionally biased region" description="Basic and acidic residues" evidence="1">
    <location>
        <begin position="93"/>
        <end position="109"/>
    </location>
</feature>
<gene>
    <name evidence="3" type="ORF">GRJ2_002559400</name>
</gene>
<feature type="compositionally biased region" description="Basic and acidic residues" evidence="1">
    <location>
        <begin position="433"/>
        <end position="442"/>
    </location>
</feature>
<comment type="caution">
    <text evidence="3">The sequence shown here is derived from an EMBL/GenBank/DDBJ whole genome shotgun (WGS) entry which is preliminary data.</text>
</comment>
<feature type="compositionally biased region" description="Basic and acidic residues" evidence="1">
    <location>
        <begin position="321"/>
        <end position="349"/>
    </location>
</feature>
<name>A0ABC9XT86_GRUJA</name>
<sequence>MAQLQENTNDILSAFYTCARSNGNCSPLSKEELRQLIEQEFRDAMENAQDPKTIKKVLCFLDDDSNCRVDFRELLSLVFCVAKACYKPLQQHQEQEDGEKPTAQEKAGKEQPLGSHTVGRVSCNLQIPKQGVNNQVQDTKTQDLDPHQTQEGEAPKEDQDTRQTQEGEAPKEDQDTRQTQEGEAPKEDQDTRQTQEGEAPKEDQDTRQTQEGEAPKEDQDTRQTQEGEAPKEDQDTRQTQEGEAPKEDQDTRQTQEGEAPKEDQDTRQTQEGEAPKEDQDTRQNQESETPEQDQDVYQDDRTEAAEGDSERGDILDTATPEQDRNTHKAEDPETPKQDPKTHWAKETEAPGKGSKHHQRPETESAEQDLNCPSDTRGRDPKNKTQVCNAPQRDPNHSKTQKLLPPQQGASPRWDPKPWGTHHDPAFHQLPESKVVEQEHNKVEPSSCPAQQQQDAHRQRQPAIEQQLLQPLYPWPLQQ</sequence>
<accession>A0ABC9XT86</accession>